<dbReference type="AlphaFoldDB" id="A0A6P8HU84"/>
<dbReference type="Proteomes" id="UP000515163">
    <property type="component" value="Unplaced"/>
</dbReference>
<dbReference type="Gene3D" id="3.40.30.10">
    <property type="entry name" value="Glutaredoxin"/>
    <property type="match status" value="1"/>
</dbReference>
<reference evidence="4" key="1">
    <citation type="submission" date="2025-08" db="UniProtKB">
        <authorList>
            <consortium name="RefSeq"/>
        </authorList>
    </citation>
    <scope>IDENTIFICATION</scope>
    <source>
        <tissue evidence="4">Tentacle</tissue>
    </source>
</reference>
<proteinExistence type="predicted"/>
<sequence length="215" mass="23771">MATGSTIFVSIFSVLLAVSSTLCQSNIPKNPLGYVFNGGKPTAPIHLEIFADLTCPDCQQAWPVVKQVAEYYGPEKLRMVFQTFPLAFHTNAFIAAQSVPVAERFNSSLVFTWIDVLFKNQNLLYNFQTLDKNRFDINNIIASLAPKAGISQSAMKAGLSEASPERQAIISWKHGCSKTVSGTPTFFINDVLVSEASSTWTIDQWKKLIDSILEQ</sequence>
<dbReference type="InParanoid" id="A0A6P8HU84"/>
<evidence type="ECO:0000313" key="4">
    <source>
        <dbReference type="RefSeq" id="XP_031559959.1"/>
    </source>
</evidence>
<dbReference type="InterPro" id="IPR036249">
    <property type="entry name" value="Thioredoxin-like_sf"/>
</dbReference>
<feature type="domain" description="Thioredoxin-like fold" evidence="2">
    <location>
        <begin position="39"/>
        <end position="210"/>
    </location>
</feature>
<organism evidence="3 4">
    <name type="scientific">Actinia tenebrosa</name>
    <name type="common">Australian red waratah sea anemone</name>
    <dbReference type="NCBI Taxonomy" id="6105"/>
    <lineage>
        <taxon>Eukaryota</taxon>
        <taxon>Metazoa</taxon>
        <taxon>Cnidaria</taxon>
        <taxon>Anthozoa</taxon>
        <taxon>Hexacorallia</taxon>
        <taxon>Actiniaria</taxon>
        <taxon>Actiniidae</taxon>
        <taxon>Actinia</taxon>
    </lineage>
</organism>
<name>A0A6P8HU84_ACTTE</name>
<evidence type="ECO:0000313" key="3">
    <source>
        <dbReference type="Proteomes" id="UP000515163"/>
    </source>
</evidence>
<evidence type="ECO:0000259" key="2">
    <source>
        <dbReference type="Pfam" id="PF13462"/>
    </source>
</evidence>
<dbReference type="PANTHER" id="PTHR33875">
    <property type="entry name" value="OS09G0542200 PROTEIN"/>
    <property type="match status" value="1"/>
</dbReference>
<dbReference type="RefSeq" id="XP_031559959.1">
    <property type="nucleotide sequence ID" value="XM_031704099.1"/>
</dbReference>
<dbReference type="InterPro" id="IPR012336">
    <property type="entry name" value="Thioredoxin-like_fold"/>
</dbReference>
<dbReference type="OrthoDB" id="37297at2759"/>
<dbReference type="GeneID" id="116296138"/>
<keyword evidence="1" id="KW-0732">Signal</keyword>
<feature type="chain" id="PRO_5027947014" evidence="1">
    <location>
        <begin position="24"/>
        <end position="215"/>
    </location>
</feature>
<dbReference type="PANTHER" id="PTHR33875:SF2">
    <property type="entry name" value="ACR183CP"/>
    <property type="match status" value="1"/>
</dbReference>
<dbReference type="SUPFAM" id="SSF52833">
    <property type="entry name" value="Thioredoxin-like"/>
    <property type="match status" value="1"/>
</dbReference>
<accession>A0A6P8HU84</accession>
<dbReference type="Pfam" id="PF13462">
    <property type="entry name" value="Thioredoxin_4"/>
    <property type="match status" value="1"/>
</dbReference>
<dbReference type="KEGG" id="aten:116296138"/>
<evidence type="ECO:0000256" key="1">
    <source>
        <dbReference type="SAM" id="SignalP"/>
    </source>
</evidence>
<feature type="signal peptide" evidence="1">
    <location>
        <begin position="1"/>
        <end position="23"/>
    </location>
</feature>
<gene>
    <name evidence="4" type="primary">LOC116296138</name>
</gene>
<protein>
    <submittedName>
        <fullName evidence="4">Uncharacterized protein LOC116296138</fullName>
    </submittedName>
</protein>
<keyword evidence="3" id="KW-1185">Reference proteome</keyword>